<dbReference type="FunFam" id="3.20.20.140:FF:000027">
    <property type="entry name" value="putative deoxyribonuclease TATDN2"/>
    <property type="match status" value="1"/>
</dbReference>
<dbReference type="PANTHER" id="PTHR46363">
    <property type="entry name" value="DEOXYRIBONUCLEASE TATDN2-RELATED"/>
    <property type="match status" value="1"/>
</dbReference>
<feature type="compositionally biased region" description="Basic residues" evidence="3">
    <location>
        <begin position="153"/>
        <end position="162"/>
    </location>
</feature>
<evidence type="ECO:0000256" key="2">
    <source>
        <dbReference type="ARBA" id="ARBA00022801"/>
    </source>
</evidence>
<comment type="caution">
    <text evidence="4">The sequence shown here is derived from an EMBL/GenBank/DDBJ whole genome shotgun (WGS) entry which is preliminary data.</text>
</comment>
<dbReference type="EMBL" id="CAJRST010033334">
    <property type="protein sequence ID" value="CAG5981630.1"/>
    <property type="molecule type" value="Genomic_DNA"/>
</dbReference>
<gene>
    <name evidence="4" type="ORF">MMEN_LOCUS16412</name>
</gene>
<dbReference type="AlphaFoldDB" id="A0A8S4BG53"/>
<dbReference type="CDD" id="cd01310">
    <property type="entry name" value="TatD_DNAse"/>
    <property type="match status" value="1"/>
</dbReference>
<proteinExistence type="inferred from homology"/>
<dbReference type="GO" id="GO:0016788">
    <property type="term" value="F:hydrolase activity, acting on ester bonds"/>
    <property type="evidence" value="ECO:0007669"/>
    <property type="project" value="InterPro"/>
</dbReference>
<dbReference type="InterPro" id="IPR018228">
    <property type="entry name" value="DNase_TatD-rel_CS"/>
</dbReference>
<feature type="region of interest" description="Disordered" evidence="3">
    <location>
        <begin position="153"/>
        <end position="185"/>
    </location>
</feature>
<dbReference type="SUPFAM" id="SSF51556">
    <property type="entry name" value="Metallo-dependent hydrolases"/>
    <property type="match status" value="1"/>
</dbReference>
<dbReference type="PROSITE" id="PS01137">
    <property type="entry name" value="TATD_1"/>
    <property type="match status" value="1"/>
</dbReference>
<dbReference type="PANTHER" id="PTHR46363:SF1">
    <property type="entry name" value="DEOXYRIBONUCLEASE TATDN2-RELATED"/>
    <property type="match status" value="1"/>
</dbReference>
<feature type="compositionally biased region" description="Basic and acidic residues" evidence="3">
    <location>
        <begin position="88"/>
        <end position="109"/>
    </location>
</feature>
<protein>
    <submittedName>
        <fullName evidence="4">(Atlantic silverside) hypothetical protein</fullName>
    </submittedName>
</protein>
<dbReference type="PROSITE" id="PS01091">
    <property type="entry name" value="TATD_3"/>
    <property type="match status" value="1"/>
</dbReference>
<evidence type="ECO:0000313" key="4">
    <source>
        <dbReference type="EMBL" id="CAG5981630.1"/>
    </source>
</evidence>
<keyword evidence="5" id="KW-1185">Reference proteome</keyword>
<dbReference type="OrthoDB" id="413993at2759"/>
<feature type="compositionally biased region" description="Polar residues" evidence="3">
    <location>
        <begin position="16"/>
        <end position="53"/>
    </location>
</feature>
<sequence length="696" mass="77289">MDSGRKKVTFNWLHTAISSPTNPQANNAGPSTPSQRNTPETDPTSTSPANYSPGSEVFGALSLDTPKRKAEDLFGNVNSLGKVKLRKLSRENSKIFRNLKDSTMKRSPEQQETPKPQEASHSFILKKKERTPEEGLKAICRMALIAAFGNTTAKHRPTKTHKTLPLPLASSPGEAQESSPDSLDRKIVDTYSSLRSSEEYKDVSSIPGENRSSPHQVLVEINSQDKDCEPKANRRDPVCGETSRSALFAPENELEVKECDSSIPSLQYTPDSLFSPMTHQNNPHQQSDFVNSQGASASSVPLIYSPEATGVNQTATEDTETIFSTSPRSVFFSCKQTHLQSTGSSNLFRAGSQTSSSSFNANLLDPFALPLHSNSSSNSSARRRRSDGESLKGSHSHLSPSSVIPTRRLSLGAKPLWTGHSYCDSQAGFIDTHCHLDMLYGKLGYSGTFSSFRKHYKSSFTPEFQGCITDFCNPGIMMKEALWEGLLAEDMVWGAFGCHPHFAKNYSKVQENNILMAMRHPKAVAFGEMGLDYSHKNSTNTPLQKKVFERQLQLAVAMQKPLVIHCRDADDDLLEIMKRCVPREHKIHRHCFTNSYPVIEPFLTEFPNLYVGFTALITYSSATEARNAVRQIPLDRIVLETDAPYFVPRQVGKNVCRFSHPGMGIHTLQELCWLKGEDMATVLNTIRKNTTQLYGI</sequence>
<dbReference type="InterPro" id="IPR032466">
    <property type="entry name" value="Metal_Hydrolase"/>
</dbReference>
<dbReference type="InterPro" id="IPR001130">
    <property type="entry name" value="TatD-like"/>
</dbReference>
<evidence type="ECO:0000256" key="1">
    <source>
        <dbReference type="ARBA" id="ARBA00009275"/>
    </source>
</evidence>
<dbReference type="Pfam" id="PF01026">
    <property type="entry name" value="TatD_DNase"/>
    <property type="match status" value="1"/>
</dbReference>
<dbReference type="Proteomes" id="UP000677803">
    <property type="component" value="Unassembled WGS sequence"/>
</dbReference>
<dbReference type="Gene3D" id="3.20.20.140">
    <property type="entry name" value="Metal-dependent hydrolases"/>
    <property type="match status" value="1"/>
</dbReference>
<name>A0A8S4BG53_9TELE</name>
<evidence type="ECO:0000256" key="3">
    <source>
        <dbReference type="SAM" id="MobiDB-lite"/>
    </source>
</evidence>
<feature type="region of interest" description="Disordered" evidence="3">
    <location>
        <begin position="373"/>
        <end position="403"/>
    </location>
</feature>
<dbReference type="PROSITE" id="PS01090">
    <property type="entry name" value="TATD_2"/>
    <property type="match status" value="1"/>
</dbReference>
<accession>A0A8S4BG53</accession>
<reference evidence="4" key="1">
    <citation type="submission" date="2021-05" db="EMBL/GenBank/DDBJ databases">
        <authorList>
            <person name="Tigano A."/>
        </authorList>
    </citation>
    <scope>NUCLEOTIDE SEQUENCE</scope>
</reference>
<feature type="region of interest" description="Disordered" evidence="3">
    <location>
        <begin position="87"/>
        <end position="130"/>
    </location>
</feature>
<organism evidence="4 5">
    <name type="scientific">Menidia menidia</name>
    <name type="common">Atlantic silverside</name>
    <dbReference type="NCBI Taxonomy" id="238744"/>
    <lineage>
        <taxon>Eukaryota</taxon>
        <taxon>Metazoa</taxon>
        <taxon>Chordata</taxon>
        <taxon>Craniata</taxon>
        <taxon>Vertebrata</taxon>
        <taxon>Euteleostomi</taxon>
        <taxon>Actinopterygii</taxon>
        <taxon>Neopterygii</taxon>
        <taxon>Teleostei</taxon>
        <taxon>Neoteleostei</taxon>
        <taxon>Acanthomorphata</taxon>
        <taxon>Ovalentaria</taxon>
        <taxon>Atherinomorphae</taxon>
        <taxon>Atheriniformes</taxon>
        <taxon>Atherinopsidae</taxon>
        <taxon>Menidiinae</taxon>
        <taxon>Menidia</taxon>
    </lineage>
</organism>
<evidence type="ECO:0000313" key="5">
    <source>
        <dbReference type="Proteomes" id="UP000677803"/>
    </source>
</evidence>
<comment type="similarity">
    <text evidence="1">Belongs to the metallo-dependent hydrolases superfamily. TatD-type hydrolase family.</text>
</comment>
<keyword evidence="2" id="KW-0378">Hydrolase</keyword>
<feature type="region of interest" description="Disordered" evidence="3">
    <location>
        <begin position="1"/>
        <end position="63"/>
    </location>
</feature>